<reference evidence="2 3" key="1">
    <citation type="journal article" date="2019" name="Commun. Biol.">
        <title>The bagworm genome reveals a unique fibroin gene that provides high tensile strength.</title>
        <authorList>
            <person name="Kono N."/>
            <person name="Nakamura H."/>
            <person name="Ohtoshi R."/>
            <person name="Tomita M."/>
            <person name="Numata K."/>
            <person name="Arakawa K."/>
        </authorList>
    </citation>
    <scope>NUCLEOTIDE SEQUENCE [LARGE SCALE GENOMIC DNA]</scope>
</reference>
<comment type="caution">
    <text evidence="2">The sequence shown here is derived from an EMBL/GenBank/DDBJ whole genome shotgun (WGS) entry which is preliminary data.</text>
</comment>
<proteinExistence type="predicted"/>
<accession>A0A4C1U7W2</accession>
<dbReference type="EMBL" id="BGZK01000140">
    <property type="protein sequence ID" value="GBP22482.1"/>
    <property type="molecule type" value="Genomic_DNA"/>
</dbReference>
<dbReference type="AlphaFoldDB" id="A0A4C1U7W2"/>
<evidence type="ECO:0000313" key="2">
    <source>
        <dbReference type="EMBL" id="GBP22482.1"/>
    </source>
</evidence>
<evidence type="ECO:0000313" key="3">
    <source>
        <dbReference type="Proteomes" id="UP000299102"/>
    </source>
</evidence>
<dbReference type="Proteomes" id="UP000299102">
    <property type="component" value="Unassembled WGS sequence"/>
</dbReference>
<protein>
    <submittedName>
        <fullName evidence="2">Uncharacterized protein</fullName>
    </submittedName>
</protein>
<gene>
    <name evidence="2" type="ORF">EVAR_78659_1</name>
</gene>
<evidence type="ECO:0000256" key="1">
    <source>
        <dbReference type="SAM" id="MobiDB-lite"/>
    </source>
</evidence>
<keyword evidence="3" id="KW-1185">Reference proteome</keyword>
<sequence>MEFIAYRPERDGGIRERSKATCKNSFSHCCFAAAPPENLISYSKRQRSSDLPRRSERDHCFKFDLRRREQSEPRYCPKGSHRNPAANGTDVPRKLIGNVKCSSASAAAATAADAILVDSWGPNTIFTPATPRGSNERKPLNTGTRMSEHAYTRIWNCIGQFIQWPSDQCRKYVIARLHYVAVLPGHFRQLPPMTSMRRLYLEASTLTRAGSGPSALVVTDTTLCEARGERFDAISESSAEPNTFWFEDNALDYSTTVV</sequence>
<organism evidence="2 3">
    <name type="scientific">Eumeta variegata</name>
    <name type="common">Bagworm moth</name>
    <name type="synonym">Eumeta japonica</name>
    <dbReference type="NCBI Taxonomy" id="151549"/>
    <lineage>
        <taxon>Eukaryota</taxon>
        <taxon>Metazoa</taxon>
        <taxon>Ecdysozoa</taxon>
        <taxon>Arthropoda</taxon>
        <taxon>Hexapoda</taxon>
        <taxon>Insecta</taxon>
        <taxon>Pterygota</taxon>
        <taxon>Neoptera</taxon>
        <taxon>Endopterygota</taxon>
        <taxon>Lepidoptera</taxon>
        <taxon>Glossata</taxon>
        <taxon>Ditrysia</taxon>
        <taxon>Tineoidea</taxon>
        <taxon>Psychidae</taxon>
        <taxon>Oiketicinae</taxon>
        <taxon>Eumeta</taxon>
    </lineage>
</organism>
<name>A0A4C1U7W2_EUMVA</name>
<feature type="region of interest" description="Disordered" evidence="1">
    <location>
        <begin position="71"/>
        <end position="91"/>
    </location>
</feature>